<proteinExistence type="predicted"/>
<reference evidence="1" key="2">
    <citation type="journal article" date="2022" name="Nat. Biotechnol.">
        <title>Carbon-negative production of acetone and isopropanol by gas fermentation at industrial pilot scale.</title>
        <authorList>
            <person name="Liew F.E."/>
            <person name="Nogle R."/>
            <person name="Abdalla T."/>
            <person name="Rasor B.J."/>
            <person name="Canter C."/>
            <person name="Jensen R.O."/>
            <person name="Wang L."/>
            <person name="Strutz J."/>
            <person name="Chirania P."/>
            <person name="De Tissera S."/>
            <person name="Mueller A.P."/>
            <person name="Ruan Z."/>
            <person name="Gao A."/>
            <person name="Tran L."/>
            <person name="Engle N.L."/>
            <person name="Bromley J.C."/>
            <person name="Daniell J."/>
            <person name="Conrado R."/>
            <person name="Tschaplinski T.J."/>
            <person name="Giannone R.J."/>
            <person name="Hettich R.L."/>
            <person name="Karim A.S."/>
            <person name="Simpson S.D."/>
            <person name="Brown S.D."/>
            <person name="Leang C."/>
            <person name="Jewett M.C."/>
            <person name="Kopke M."/>
        </authorList>
    </citation>
    <scope>NUCLEOTIDE SEQUENCE</scope>
    <source>
        <strain evidence="1">DJ080</strain>
    </source>
</reference>
<sequence length="53" mass="6319">MNANALQRPCTILQSIEESFKQIGEYKQGKRQFKSLKESKSLWDKWTKEVEEE</sequence>
<accession>A0AAX0B6R0</accession>
<gene>
    <name evidence="1" type="ORF">B0H41_003838</name>
</gene>
<dbReference type="EMBL" id="JABSWW010000001">
    <property type="protein sequence ID" value="NRT90159.1"/>
    <property type="molecule type" value="Genomic_DNA"/>
</dbReference>
<organism evidence="1 2">
    <name type="scientific">Clostridium beijerinckii</name>
    <name type="common">Clostridium MP</name>
    <dbReference type="NCBI Taxonomy" id="1520"/>
    <lineage>
        <taxon>Bacteria</taxon>
        <taxon>Bacillati</taxon>
        <taxon>Bacillota</taxon>
        <taxon>Clostridia</taxon>
        <taxon>Eubacteriales</taxon>
        <taxon>Clostridiaceae</taxon>
        <taxon>Clostridium</taxon>
    </lineage>
</organism>
<dbReference type="AlphaFoldDB" id="A0AAX0B6R0"/>
<evidence type="ECO:0000313" key="2">
    <source>
        <dbReference type="Proteomes" id="UP001193748"/>
    </source>
</evidence>
<evidence type="ECO:0000313" key="1">
    <source>
        <dbReference type="EMBL" id="NRT90159.1"/>
    </source>
</evidence>
<comment type="caution">
    <text evidence="1">The sequence shown here is derived from an EMBL/GenBank/DDBJ whole genome shotgun (WGS) entry which is preliminary data.</text>
</comment>
<dbReference type="RefSeq" id="WP_162680581.1">
    <property type="nucleotide sequence ID" value="NZ_CP107022.1"/>
</dbReference>
<protein>
    <submittedName>
        <fullName evidence="1">Uncharacterized protein</fullName>
    </submittedName>
</protein>
<dbReference type="Proteomes" id="UP001193748">
    <property type="component" value="Unassembled WGS sequence"/>
</dbReference>
<name>A0AAX0B6R0_CLOBE</name>
<reference evidence="1" key="1">
    <citation type="submission" date="2020-05" db="EMBL/GenBank/DDBJ databases">
        <authorList>
            <person name="Brown S."/>
            <person name="Huntemann M."/>
            <person name="Clum A."/>
            <person name="Spunde A."/>
            <person name="Palaniappan K."/>
            <person name="Ritter S."/>
            <person name="Mikhailova N."/>
            <person name="Chen I.-M."/>
            <person name="Stamatis D."/>
            <person name="Reddy T."/>
            <person name="O'Malley R."/>
            <person name="Daum C."/>
            <person name="Shapiro N."/>
            <person name="Ivanova N."/>
            <person name="Kyrpides N."/>
            <person name="Woyke T."/>
        </authorList>
    </citation>
    <scope>NUCLEOTIDE SEQUENCE</scope>
    <source>
        <strain evidence="1">DJ080</strain>
    </source>
</reference>